<keyword evidence="3" id="KW-1185">Reference proteome</keyword>
<proteinExistence type="predicted"/>
<dbReference type="EMBL" id="CP060007">
    <property type="protein sequence ID" value="QNA43346.1"/>
    <property type="molecule type" value="Genomic_DNA"/>
</dbReference>
<accession>A0A7G5XCZ3</accession>
<evidence type="ECO:0000313" key="2">
    <source>
        <dbReference type="EMBL" id="QNA43346.1"/>
    </source>
</evidence>
<gene>
    <name evidence="2" type="ORF">H4075_14820</name>
</gene>
<protein>
    <recommendedName>
        <fullName evidence="4">DUF4249 domain-containing protein</fullName>
    </recommendedName>
</protein>
<dbReference type="RefSeq" id="WP_182801611.1">
    <property type="nucleotide sequence ID" value="NZ_CP060007.1"/>
</dbReference>
<feature type="chain" id="PRO_5028824718" description="DUF4249 domain-containing protein" evidence="1">
    <location>
        <begin position="32"/>
        <end position="270"/>
    </location>
</feature>
<organism evidence="2 3">
    <name type="scientific">Lacibacter sediminis</name>
    <dbReference type="NCBI Taxonomy" id="2760713"/>
    <lineage>
        <taxon>Bacteria</taxon>
        <taxon>Pseudomonadati</taxon>
        <taxon>Bacteroidota</taxon>
        <taxon>Chitinophagia</taxon>
        <taxon>Chitinophagales</taxon>
        <taxon>Chitinophagaceae</taxon>
        <taxon>Lacibacter</taxon>
    </lineage>
</organism>
<dbReference type="KEGG" id="lacs:H4075_14820"/>
<dbReference type="PROSITE" id="PS51257">
    <property type="entry name" value="PROKAR_LIPOPROTEIN"/>
    <property type="match status" value="1"/>
</dbReference>
<name>A0A7G5XCZ3_9BACT</name>
<evidence type="ECO:0008006" key="4">
    <source>
        <dbReference type="Google" id="ProtNLM"/>
    </source>
</evidence>
<dbReference type="AlphaFoldDB" id="A0A7G5XCZ3"/>
<sequence length="270" mass="30795">MKFKGIPTVTFRKTALLSCCLLFLLSSCKRTETLASLTLDELVPLQVGKYITYRLDSLVFTNTGKTTETHRYRVRHTIDRKSVDNQNRPVWVVVTHITDSLGVGPWVQNGTYTITPVDKRLEVTENNLRVIKLNLPTVEGFTWKGNSFLPDRPYNPDFPISIDANMSLWEFKFETVNGSETIGANQLTDVTTVFHIDEAENVPIVTDTSFASRELSVEKYAKNIGLVFREFQLWENQPRPRTTGTPPNVITTYDPVRIGFGVKMWMIDKN</sequence>
<evidence type="ECO:0000256" key="1">
    <source>
        <dbReference type="SAM" id="SignalP"/>
    </source>
</evidence>
<feature type="signal peptide" evidence="1">
    <location>
        <begin position="1"/>
        <end position="31"/>
    </location>
</feature>
<evidence type="ECO:0000313" key="3">
    <source>
        <dbReference type="Proteomes" id="UP000515344"/>
    </source>
</evidence>
<reference evidence="3" key="1">
    <citation type="submission" date="2020-08" db="EMBL/GenBank/DDBJ databases">
        <title>Lacibacter sp. S13-6-6 genome sequencing.</title>
        <authorList>
            <person name="Jin L."/>
        </authorList>
    </citation>
    <scope>NUCLEOTIDE SEQUENCE [LARGE SCALE GENOMIC DNA]</scope>
    <source>
        <strain evidence="3">S13-6-6</strain>
    </source>
</reference>
<dbReference type="Proteomes" id="UP000515344">
    <property type="component" value="Chromosome"/>
</dbReference>
<keyword evidence="1" id="KW-0732">Signal</keyword>